<gene>
    <name evidence="1" type="ORF">RU08_16645</name>
</gene>
<reference evidence="1 2" key="1">
    <citation type="submission" date="2014-12" db="EMBL/GenBank/DDBJ databases">
        <title>16Stimator: statistical estimation of ribosomal gene copy numbers from draft genome assemblies.</title>
        <authorList>
            <person name="Perisin M.A."/>
            <person name="Vetter M."/>
            <person name="Gilbert J.A."/>
            <person name="Bergelson J."/>
        </authorList>
    </citation>
    <scope>NUCLEOTIDE SEQUENCE [LARGE SCALE GENOMIC DNA]</scope>
    <source>
        <strain evidence="1 2">MEJ086</strain>
    </source>
</reference>
<proteinExistence type="predicted"/>
<sequence length="137" mass="14804">MFDVISRIPGDTRVASQKAGTPSSASSALYDQILRSVLLSMESPANSTLPLPAPAAADEAPVQGIRTLEDVMMQRQFVCSVHDTDSALTLDQLALQPQSLTTLDESERSKTNALLAESLNPWELLLGRLTLQQRLAV</sequence>
<protein>
    <submittedName>
        <fullName evidence="1">Uncharacterized protein</fullName>
    </submittedName>
</protein>
<dbReference type="OrthoDB" id="6889381at2"/>
<dbReference type="AlphaFoldDB" id="A0A0D0JT76"/>
<organism evidence="1 2">
    <name type="scientific">Pseudomonas fulva</name>
    <dbReference type="NCBI Taxonomy" id="47880"/>
    <lineage>
        <taxon>Bacteria</taxon>
        <taxon>Pseudomonadati</taxon>
        <taxon>Pseudomonadota</taxon>
        <taxon>Gammaproteobacteria</taxon>
        <taxon>Pseudomonadales</taxon>
        <taxon>Pseudomonadaceae</taxon>
        <taxon>Pseudomonas</taxon>
    </lineage>
</organism>
<comment type="caution">
    <text evidence="1">The sequence shown here is derived from an EMBL/GenBank/DDBJ whole genome shotgun (WGS) entry which is preliminary data.</text>
</comment>
<dbReference type="EMBL" id="JXQW01000041">
    <property type="protein sequence ID" value="KIP98626.1"/>
    <property type="molecule type" value="Genomic_DNA"/>
</dbReference>
<dbReference type="Proteomes" id="UP000032068">
    <property type="component" value="Unassembled WGS sequence"/>
</dbReference>
<dbReference type="RefSeq" id="WP_042554949.1">
    <property type="nucleotide sequence ID" value="NZ_JXQW01000041.1"/>
</dbReference>
<accession>A0A0D0JT76</accession>
<evidence type="ECO:0000313" key="2">
    <source>
        <dbReference type="Proteomes" id="UP000032068"/>
    </source>
</evidence>
<evidence type="ECO:0000313" key="1">
    <source>
        <dbReference type="EMBL" id="KIP98626.1"/>
    </source>
</evidence>
<name>A0A0D0JT76_9PSED</name>